<accession>A0AAW9GKE7</accession>
<dbReference type="Proteomes" id="UP001274571">
    <property type="component" value="Unassembled WGS sequence"/>
</dbReference>
<evidence type="ECO:0008006" key="3">
    <source>
        <dbReference type="Google" id="ProtNLM"/>
    </source>
</evidence>
<dbReference type="AlphaFoldDB" id="A0AAW9GKE7"/>
<dbReference type="EMBL" id="JAXCMD010000014">
    <property type="protein sequence ID" value="MDY0854758.1"/>
    <property type="molecule type" value="Genomic_DNA"/>
</dbReference>
<evidence type="ECO:0000313" key="1">
    <source>
        <dbReference type="EMBL" id="MDY0854758.1"/>
    </source>
</evidence>
<organism evidence="1 2">
    <name type="scientific">Bacillus thuringiensis</name>
    <dbReference type="NCBI Taxonomy" id="1428"/>
    <lineage>
        <taxon>Bacteria</taxon>
        <taxon>Bacillati</taxon>
        <taxon>Bacillota</taxon>
        <taxon>Bacilli</taxon>
        <taxon>Bacillales</taxon>
        <taxon>Bacillaceae</taxon>
        <taxon>Bacillus</taxon>
        <taxon>Bacillus cereus group</taxon>
    </lineage>
</organism>
<evidence type="ECO:0000313" key="2">
    <source>
        <dbReference type="Proteomes" id="UP001274571"/>
    </source>
</evidence>
<reference evidence="1" key="1">
    <citation type="submission" date="2023-11" db="EMBL/GenBank/DDBJ databases">
        <title>Genome Sequence of Bacillus thuringiensis stain BLB 30AF.</title>
        <authorList>
            <person name="Farhat A."/>
        </authorList>
    </citation>
    <scope>NUCLEOTIDE SEQUENCE</scope>
    <source>
        <strain evidence="1">BLB30AF</strain>
    </source>
</reference>
<name>A0AAW9GKE7_BACTU</name>
<dbReference type="RefSeq" id="WP_320483755.1">
    <property type="nucleotide sequence ID" value="NZ_JAXCMD010000014.1"/>
</dbReference>
<gene>
    <name evidence="1" type="ORF">SOH20_28425</name>
</gene>
<sequence>MNQVYNNIFHYYKGNSKQNDHELQFENNVTKALINVLQHSSPTVTTGFIKLVNPLYKTNPINNYTYSLQIGSKLNKTSEMAVVLGIAEENLLPYEKQPKRKTSIPDAAIICDDIAILIETKIGYDSKLSKNQLMYHKEKFHSEQLNLQPPITLTWNKIRKYFSDVIKQFTSDSKTYFLIKQFDEFCDINGIGGITHQHHFLKLPLLSREIAQEIDEYIWKTFQDVFEPPQTKRGIAYKRKNRRAGFGKLCTDRQCLILRFGPKGSSKGLEMQEVIDKKFGKSFVRKGRDLTGYTHETYIDYQVVSQLELLVPYIHQSYNETP</sequence>
<proteinExistence type="predicted"/>
<protein>
    <recommendedName>
        <fullName evidence="3">Restriction endonuclease</fullName>
    </recommendedName>
</protein>
<comment type="caution">
    <text evidence="1">The sequence shown here is derived from an EMBL/GenBank/DDBJ whole genome shotgun (WGS) entry which is preliminary data.</text>
</comment>